<dbReference type="InterPro" id="IPR032571">
    <property type="entry name" value="Qua1_dom"/>
</dbReference>
<evidence type="ECO:0000313" key="3">
    <source>
        <dbReference type="Proteomes" id="UP000324091"/>
    </source>
</evidence>
<gene>
    <name evidence="2" type="ORF">D4764_11G0009040</name>
</gene>
<evidence type="ECO:0000313" key="2">
    <source>
        <dbReference type="EMBL" id="TWW78783.1"/>
    </source>
</evidence>
<dbReference type="EMBL" id="RHFK02000003">
    <property type="protein sequence ID" value="TWW78783.1"/>
    <property type="molecule type" value="Genomic_DNA"/>
</dbReference>
<protein>
    <submittedName>
        <fullName evidence="2">KH domain-containing, RNA-binding, signal transduction-associated protein 2</fullName>
    </submittedName>
</protein>
<dbReference type="AlphaFoldDB" id="A0A5C6PH11"/>
<organism evidence="2 3">
    <name type="scientific">Takifugu flavidus</name>
    <name type="common">sansaifugu</name>
    <dbReference type="NCBI Taxonomy" id="433684"/>
    <lineage>
        <taxon>Eukaryota</taxon>
        <taxon>Metazoa</taxon>
        <taxon>Chordata</taxon>
        <taxon>Craniata</taxon>
        <taxon>Vertebrata</taxon>
        <taxon>Euteleostomi</taxon>
        <taxon>Actinopterygii</taxon>
        <taxon>Neopterygii</taxon>
        <taxon>Teleostei</taxon>
        <taxon>Neoteleostei</taxon>
        <taxon>Acanthomorphata</taxon>
        <taxon>Eupercaria</taxon>
        <taxon>Tetraodontiformes</taxon>
        <taxon>Tetradontoidea</taxon>
        <taxon>Tetraodontidae</taxon>
        <taxon>Takifugu</taxon>
    </lineage>
</organism>
<evidence type="ECO:0000259" key="1">
    <source>
        <dbReference type="Pfam" id="PF16274"/>
    </source>
</evidence>
<dbReference type="Pfam" id="PF16274">
    <property type="entry name" value="Qua1"/>
    <property type="match status" value="1"/>
</dbReference>
<reference evidence="2 3" key="1">
    <citation type="submission" date="2019-04" db="EMBL/GenBank/DDBJ databases">
        <title>Chromosome genome assembly for Takifugu flavidus.</title>
        <authorList>
            <person name="Xiao S."/>
        </authorList>
    </citation>
    <scope>NUCLEOTIDE SEQUENCE [LARGE SCALE GENOMIC DNA]</scope>
    <source>
        <strain evidence="2">HTHZ2018</strain>
        <tissue evidence="2">Muscle</tissue>
    </source>
</reference>
<dbReference type="Proteomes" id="UP000324091">
    <property type="component" value="Chromosome 11"/>
</dbReference>
<feature type="domain" description="KHDRBS Qua1" evidence="1">
    <location>
        <begin position="5"/>
        <end position="30"/>
    </location>
</feature>
<accession>A0A5C6PH11</accession>
<sequence>MHPEKHLPELMAEKNSLDPSFVHAVRLLAEVPNFSVISVSNCLCKSFILSPLGPHSQQLRRKQLLLSPHSVNDVHGFENGSAPGNTVRNVHHSGLITRCQPRQSGAPPLSPWDATGSNRFHRLLPGVGVCWRARTPAAGGTAG</sequence>
<name>A0A5C6PH11_9TELE</name>
<comment type="caution">
    <text evidence="2">The sequence shown here is derived from an EMBL/GenBank/DDBJ whole genome shotgun (WGS) entry which is preliminary data.</text>
</comment>
<proteinExistence type="predicted"/>
<keyword evidence="3" id="KW-1185">Reference proteome</keyword>